<keyword evidence="3" id="KW-1185">Reference proteome</keyword>
<evidence type="ECO:0000313" key="3">
    <source>
        <dbReference type="Proteomes" id="UP001528040"/>
    </source>
</evidence>
<sequence length="263" mass="29504">MKLGETDFIETGSGEKVILVHSSVAGAKQWRSLMETLSNDFHVIAINLFGYGDTRSWEVDGTQRLTDQARLIEPFLPKGTGKISIVGHSFGGCVAMMAAAMFNNKVRRLVLIEPNPFYLLQKFERAEAYQEAVILRDAIKSNGKSGTWAAAAEVFANYWTGAGSWDAMPDDRKAKFARALIPNFHEWDAVMNEVKSFAEWQRDLPNDTTIVSARDTVRSIREIVELMKEHVPEWRFKQIERGGHMAAMTKPDVINPIVLSALT</sequence>
<organism evidence="2 3">
    <name type="scientific">Aliiroseovarius salicola</name>
    <dbReference type="NCBI Taxonomy" id="3009082"/>
    <lineage>
        <taxon>Bacteria</taxon>
        <taxon>Pseudomonadati</taxon>
        <taxon>Pseudomonadota</taxon>
        <taxon>Alphaproteobacteria</taxon>
        <taxon>Rhodobacterales</taxon>
        <taxon>Paracoccaceae</taxon>
        <taxon>Aliiroseovarius</taxon>
    </lineage>
</organism>
<evidence type="ECO:0000259" key="1">
    <source>
        <dbReference type="Pfam" id="PF00561"/>
    </source>
</evidence>
<feature type="domain" description="AB hydrolase-1" evidence="1">
    <location>
        <begin position="17"/>
        <end position="251"/>
    </location>
</feature>
<evidence type="ECO:0000313" key="2">
    <source>
        <dbReference type="EMBL" id="MDA5093917.1"/>
    </source>
</evidence>
<dbReference type="InterPro" id="IPR029058">
    <property type="entry name" value="AB_hydrolase_fold"/>
</dbReference>
<proteinExistence type="predicted"/>
<gene>
    <name evidence="2" type="ORF">O2N63_07435</name>
</gene>
<dbReference type="RefSeq" id="WP_271053618.1">
    <property type="nucleotide sequence ID" value="NZ_JAQIIO010000003.1"/>
</dbReference>
<dbReference type="PANTHER" id="PTHR43798">
    <property type="entry name" value="MONOACYLGLYCEROL LIPASE"/>
    <property type="match status" value="1"/>
</dbReference>
<dbReference type="InterPro" id="IPR000073">
    <property type="entry name" value="AB_hydrolase_1"/>
</dbReference>
<dbReference type="Proteomes" id="UP001528040">
    <property type="component" value="Unassembled WGS sequence"/>
</dbReference>
<comment type="caution">
    <text evidence="2">The sequence shown here is derived from an EMBL/GenBank/DDBJ whole genome shotgun (WGS) entry which is preliminary data.</text>
</comment>
<name>A0ABT4W292_9RHOB</name>
<dbReference type="GO" id="GO:0016787">
    <property type="term" value="F:hydrolase activity"/>
    <property type="evidence" value="ECO:0007669"/>
    <property type="project" value="UniProtKB-KW"/>
</dbReference>
<dbReference type="InterPro" id="IPR050266">
    <property type="entry name" value="AB_hydrolase_sf"/>
</dbReference>
<reference evidence="2 3" key="1">
    <citation type="submission" date="2023-01" db="EMBL/GenBank/DDBJ databases">
        <authorList>
            <person name="Yoon J.-W."/>
        </authorList>
    </citation>
    <scope>NUCLEOTIDE SEQUENCE [LARGE SCALE GENOMIC DNA]</scope>
    <source>
        <strain evidence="2 3">KMU-50</strain>
    </source>
</reference>
<dbReference type="PANTHER" id="PTHR43798:SF33">
    <property type="entry name" value="HYDROLASE, PUTATIVE (AFU_ORTHOLOGUE AFUA_2G14860)-RELATED"/>
    <property type="match status" value="1"/>
</dbReference>
<dbReference type="PRINTS" id="PR00111">
    <property type="entry name" value="ABHYDROLASE"/>
</dbReference>
<dbReference type="SUPFAM" id="SSF53474">
    <property type="entry name" value="alpha/beta-Hydrolases"/>
    <property type="match status" value="1"/>
</dbReference>
<accession>A0ABT4W292</accession>
<dbReference type="EMBL" id="JAQIIO010000003">
    <property type="protein sequence ID" value="MDA5093917.1"/>
    <property type="molecule type" value="Genomic_DNA"/>
</dbReference>
<protein>
    <submittedName>
        <fullName evidence="2">Alpha/beta fold hydrolase</fullName>
    </submittedName>
</protein>
<keyword evidence="2" id="KW-0378">Hydrolase</keyword>
<dbReference type="Gene3D" id="3.40.50.1820">
    <property type="entry name" value="alpha/beta hydrolase"/>
    <property type="match status" value="1"/>
</dbReference>
<dbReference type="Pfam" id="PF00561">
    <property type="entry name" value="Abhydrolase_1"/>
    <property type="match status" value="1"/>
</dbReference>